<dbReference type="EMBL" id="JBHUJD010000001">
    <property type="protein sequence ID" value="MFD2308965.1"/>
    <property type="molecule type" value="Genomic_DNA"/>
</dbReference>
<accession>A0ABW5EAL6</accession>
<gene>
    <name evidence="1" type="ORF">ACFSKX_00920</name>
</gene>
<evidence type="ECO:0008006" key="3">
    <source>
        <dbReference type="Google" id="ProtNLM"/>
    </source>
</evidence>
<evidence type="ECO:0000313" key="2">
    <source>
        <dbReference type="Proteomes" id="UP001597425"/>
    </source>
</evidence>
<dbReference type="RefSeq" id="WP_265721842.1">
    <property type="nucleotide sequence ID" value="NZ_JAPIVK010000015.1"/>
</dbReference>
<name>A0ABW5EAL6_9GAMM</name>
<keyword evidence="2" id="KW-1185">Reference proteome</keyword>
<organism evidence="1 2">
    <name type="scientific">Microbulbifer halophilus</name>
    <dbReference type="NCBI Taxonomy" id="453963"/>
    <lineage>
        <taxon>Bacteria</taxon>
        <taxon>Pseudomonadati</taxon>
        <taxon>Pseudomonadota</taxon>
        <taxon>Gammaproteobacteria</taxon>
        <taxon>Cellvibrionales</taxon>
        <taxon>Microbulbiferaceae</taxon>
        <taxon>Microbulbifer</taxon>
    </lineage>
</organism>
<comment type="caution">
    <text evidence="1">The sequence shown here is derived from an EMBL/GenBank/DDBJ whole genome shotgun (WGS) entry which is preliminary data.</text>
</comment>
<reference evidence="2" key="1">
    <citation type="journal article" date="2019" name="Int. J. Syst. Evol. Microbiol.">
        <title>The Global Catalogue of Microorganisms (GCM) 10K type strain sequencing project: providing services to taxonomists for standard genome sequencing and annotation.</title>
        <authorList>
            <consortium name="The Broad Institute Genomics Platform"/>
            <consortium name="The Broad Institute Genome Sequencing Center for Infectious Disease"/>
            <person name="Wu L."/>
            <person name="Ma J."/>
        </authorList>
    </citation>
    <scope>NUCLEOTIDE SEQUENCE [LARGE SCALE GENOMIC DNA]</scope>
    <source>
        <strain evidence="2">KCTC 12848</strain>
    </source>
</reference>
<dbReference type="Proteomes" id="UP001597425">
    <property type="component" value="Unassembled WGS sequence"/>
</dbReference>
<proteinExistence type="predicted"/>
<evidence type="ECO:0000313" key="1">
    <source>
        <dbReference type="EMBL" id="MFD2308965.1"/>
    </source>
</evidence>
<sequence length="123" mass="13895">MNRFYTFLTLLLALPGCSPEEEYKKKNGGQSSFDILCEQFTQLTMSDTFQKLNNEERARKLDAMLANSLDLDSDAYLAWKAIRNGPPSARYSLYKNAAASSGLEEWDCEAINHYGREVGSTHN</sequence>
<protein>
    <recommendedName>
        <fullName evidence="3">Lipoprotein</fullName>
    </recommendedName>
</protein>